<dbReference type="Proteomes" id="UP000233293">
    <property type="component" value="Unassembled WGS sequence"/>
</dbReference>
<accession>A0A2N3PQV3</accession>
<organism evidence="1 2">
    <name type="scientific">Telmatospirillum siberiense</name>
    <dbReference type="NCBI Taxonomy" id="382514"/>
    <lineage>
        <taxon>Bacteria</taxon>
        <taxon>Pseudomonadati</taxon>
        <taxon>Pseudomonadota</taxon>
        <taxon>Alphaproteobacteria</taxon>
        <taxon>Rhodospirillales</taxon>
        <taxon>Rhodospirillaceae</taxon>
        <taxon>Telmatospirillum</taxon>
    </lineage>
</organism>
<evidence type="ECO:0000313" key="1">
    <source>
        <dbReference type="EMBL" id="PKU22778.1"/>
    </source>
</evidence>
<sequence length="163" mass="17568">MFVNLGISGKSGALLGVFLTGLVMGFGSFGSDALARDITLGGHREEDQHSKTDNQFKAKLPDNAVALPRLVASVQNRETGRWQRVLVDAYLQTSDPKALGQARDHVKDIAAAAKPQLQARPAEFLESAHSGVREAKDAIRLAMEEALGHGWSGTIYIRSLAVF</sequence>
<dbReference type="EMBL" id="PIUM01000027">
    <property type="protein sequence ID" value="PKU22778.1"/>
    <property type="molecule type" value="Genomic_DNA"/>
</dbReference>
<dbReference type="AlphaFoldDB" id="A0A2N3PQV3"/>
<proteinExistence type="predicted"/>
<evidence type="ECO:0000313" key="2">
    <source>
        <dbReference type="Proteomes" id="UP000233293"/>
    </source>
</evidence>
<comment type="caution">
    <text evidence="1">The sequence shown here is derived from an EMBL/GenBank/DDBJ whole genome shotgun (WGS) entry which is preliminary data.</text>
</comment>
<protein>
    <recommendedName>
        <fullName evidence="3">Flagellar protein FliL</fullName>
    </recommendedName>
</protein>
<evidence type="ECO:0008006" key="3">
    <source>
        <dbReference type="Google" id="ProtNLM"/>
    </source>
</evidence>
<name>A0A2N3PQV3_9PROT</name>
<gene>
    <name evidence="1" type="ORF">CWS72_20105</name>
</gene>
<reference evidence="2" key="1">
    <citation type="submission" date="2017-12" db="EMBL/GenBank/DDBJ databases">
        <title>Draft genome sequence of Telmatospirillum siberiense 26-4b1T, an acidotolerant peatland alphaproteobacterium potentially involved in sulfur cycling.</title>
        <authorList>
            <person name="Hausmann B."/>
            <person name="Pjevac P."/>
            <person name="Schreck K."/>
            <person name="Herbold C.W."/>
            <person name="Daims H."/>
            <person name="Wagner M."/>
            <person name="Pester M."/>
            <person name="Loy A."/>
        </authorList>
    </citation>
    <scope>NUCLEOTIDE SEQUENCE [LARGE SCALE GENOMIC DNA]</scope>
    <source>
        <strain evidence="2">26-4b1</strain>
    </source>
</reference>
<dbReference type="RefSeq" id="WP_101252428.1">
    <property type="nucleotide sequence ID" value="NZ_PIUM01000027.1"/>
</dbReference>
<keyword evidence="2" id="KW-1185">Reference proteome</keyword>